<evidence type="ECO:0000256" key="1">
    <source>
        <dbReference type="SAM" id="MobiDB-lite"/>
    </source>
</evidence>
<evidence type="ECO:0000313" key="3">
    <source>
        <dbReference type="Proteomes" id="UP001198830"/>
    </source>
</evidence>
<dbReference type="NCBIfam" id="TIGR01539">
    <property type="entry name" value="portal_lambda"/>
    <property type="match status" value="1"/>
</dbReference>
<name>A0ABS8H7K2_9SPHN</name>
<dbReference type="Proteomes" id="UP001198830">
    <property type="component" value="Unassembled WGS sequence"/>
</dbReference>
<keyword evidence="3" id="KW-1185">Reference proteome</keyword>
<evidence type="ECO:0000313" key="2">
    <source>
        <dbReference type="EMBL" id="MCC4234534.1"/>
    </source>
</evidence>
<comment type="caution">
    <text evidence="2">The sequence shown here is derived from an EMBL/GenBank/DDBJ whole genome shotgun (WGS) entry which is preliminary data.</text>
</comment>
<accession>A0ABS8H7K2</accession>
<protein>
    <submittedName>
        <fullName evidence="2">Phage portal protein</fullName>
    </submittedName>
</protein>
<dbReference type="Pfam" id="PF05136">
    <property type="entry name" value="Phage_portal_2"/>
    <property type="match status" value="1"/>
</dbReference>
<proteinExistence type="predicted"/>
<dbReference type="EMBL" id="JAJGNP010000021">
    <property type="protein sequence ID" value="MCC4234534.1"/>
    <property type="molecule type" value="Genomic_DNA"/>
</dbReference>
<gene>
    <name evidence="2" type="ORF">LL253_17825</name>
</gene>
<dbReference type="InterPro" id="IPR006429">
    <property type="entry name" value="Phage_lambda_portal"/>
</dbReference>
<feature type="region of interest" description="Disordered" evidence="1">
    <location>
        <begin position="437"/>
        <end position="462"/>
    </location>
</feature>
<organism evidence="2 3">
    <name type="scientific">Sphingobium soli</name>
    <dbReference type="NCBI Taxonomy" id="1591116"/>
    <lineage>
        <taxon>Bacteria</taxon>
        <taxon>Pseudomonadati</taxon>
        <taxon>Pseudomonadota</taxon>
        <taxon>Alphaproteobacteria</taxon>
        <taxon>Sphingomonadales</taxon>
        <taxon>Sphingomonadaceae</taxon>
        <taxon>Sphingobium</taxon>
    </lineage>
</organism>
<sequence length="509" mass="56447">MKLINRLLGRSEPTVEKPRPATLRQHIRRGPRAEYDGATVGRRAAGWRRTKLDANSELSPAVQMALRAIARDLDRNNPWATAGANKIAEHMVGTGITFQVYRNGKLDDVLNALARRHFDRTECDATGRCDLYGLQLKAARSIVVSGGVLLRRRWRRRSDRLPLPMQLQLLEPDYIDMSRHGPMQATAGVGGGFHVHGIQFSPIGRREGYWLYNAHPGSARPTDISSTFVAAKDVAHIFRADRPEQEHGASWFAPVILRLKDFGDYEDAQLTRQKIASAFAGFVSGDIDGEIPGVGRDAGGNNTDPEQQGFEQLDYVESGTVQYLRPGEEITFPSPPGVDGYMDYSKVSQRAIAAGLGVPYEMLTGDLSEVSFISGRLGRLTFKRAVDTWQWLMFIPQFCAAIERWFIEAAEMEGHDVTGVSMRWTPPKHEMLDPASEVPANRDAVRSGQKTPSQVIRENGDDPDTFFAEMAADLKTLDDLGIVLDSDPRRVTQVGNAVQIPNADQRNPA</sequence>
<dbReference type="RefSeq" id="WP_228228025.1">
    <property type="nucleotide sequence ID" value="NZ_JAJGNP010000021.1"/>
</dbReference>
<reference evidence="2 3" key="1">
    <citation type="submission" date="2021-10" db="EMBL/GenBank/DDBJ databases">
        <title>The diversity and Nitrogen Metabolism of Culturable Nitrate-Utilizing Bacteria Within the Oxygen Minimum Zone of the Changjiang (Yangtze River)Estuary.</title>
        <authorList>
            <person name="Zhang D."/>
            <person name="Zheng J."/>
            <person name="Liu S."/>
            <person name="He W."/>
        </authorList>
    </citation>
    <scope>NUCLEOTIDE SEQUENCE [LARGE SCALE GENOMIC DNA]</scope>
    <source>
        <strain evidence="2 3">FXH275-2</strain>
    </source>
</reference>